<evidence type="ECO:0000313" key="3">
    <source>
        <dbReference type="Proteomes" id="UP000183208"/>
    </source>
</evidence>
<evidence type="ECO:0000259" key="1">
    <source>
        <dbReference type="Pfam" id="PF06983"/>
    </source>
</evidence>
<sequence>MRATAFLYFKGDCESALQFYQGCGLGRIVELRRIEGTPLAERDGPSWNQKVLFSRFEGPWLSLCASDGADSEPMKGCAIFIEADDAGAAEALFDALSAGGRITVAFKMQFWGDHYGNFTDKFGVQWAVSSAAKVSE</sequence>
<dbReference type="InterPro" id="IPR028973">
    <property type="entry name" value="PhnB-like"/>
</dbReference>
<accession>A0A1M6ZLD8</accession>
<gene>
    <name evidence="2" type="ORF">SAMN05444171_3661</name>
</gene>
<dbReference type="PANTHER" id="PTHR33990">
    <property type="entry name" value="PROTEIN YJDN-RELATED"/>
    <property type="match status" value="1"/>
</dbReference>
<dbReference type="EMBL" id="FNTI01000001">
    <property type="protein sequence ID" value="SED27607.1"/>
    <property type="molecule type" value="Genomic_DNA"/>
</dbReference>
<reference evidence="2 3" key="1">
    <citation type="submission" date="2016-10" db="EMBL/GenBank/DDBJ databases">
        <authorList>
            <person name="de Groot N.N."/>
        </authorList>
    </citation>
    <scope>NUCLEOTIDE SEQUENCE [LARGE SCALE GENOMIC DNA]</scope>
    <source>
        <strain evidence="2 3">GAS522</strain>
    </source>
</reference>
<dbReference type="SUPFAM" id="SSF54593">
    <property type="entry name" value="Glyoxalase/Bleomycin resistance protein/Dihydroxybiphenyl dioxygenase"/>
    <property type="match status" value="1"/>
</dbReference>
<dbReference type="Gene3D" id="3.10.180.10">
    <property type="entry name" value="2,3-Dihydroxybiphenyl 1,2-Dioxygenase, domain 1"/>
    <property type="match status" value="1"/>
</dbReference>
<name>A0A1M6ZLD8_9BRAD</name>
<dbReference type="Proteomes" id="UP000183208">
    <property type="component" value="Unassembled WGS sequence"/>
</dbReference>
<protein>
    <submittedName>
        <fullName evidence="2">PhnB protein</fullName>
    </submittedName>
</protein>
<organism evidence="2 3">
    <name type="scientific">Bradyrhizobium lablabi</name>
    <dbReference type="NCBI Taxonomy" id="722472"/>
    <lineage>
        <taxon>Bacteria</taxon>
        <taxon>Pseudomonadati</taxon>
        <taxon>Pseudomonadota</taxon>
        <taxon>Alphaproteobacteria</taxon>
        <taxon>Hyphomicrobiales</taxon>
        <taxon>Nitrobacteraceae</taxon>
        <taxon>Bradyrhizobium</taxon>
    </lineage>
</organism>
<evidence type="ECO:0000313" key="2">
    <source>
        <dbReference type="EMBL" id="SED27607.1"/>
    </source>
</evidence>
<dbReference type="InterPro" id="IPR029068">
    <property type="entry name" value="Glyas_Bleomycin-R_OHBP_Dase"/>
</dbReference>
<proteinExistence type="predicted"/>
<dbReference type="OrthoDB" id="9795306at2"/>
<feature type="domain" description="PhnB-like" evidence="1">
    <location>
        <begin position="3"/>
        <end position="128"/>
    </location>
</feature>
<dbReference type="RefSeq" id="WP_074821512.1">
    <property type="nucleotide sequence ID" value="NZ_FNTI01000001.1"/>
</dbReference>
<dbReference type="Pfam" id="PF06983">
    <property type="entry name" value="3-dmu-9_3-mt"/>
    <property type="match status" value="1"/>
</dbReference>
<dbReference type="PANTHER" id="PTHR33990:SF1">
    <property type="entry name" value="PROTEIN YJDN"/>
    <property type="match status" value="1"/>
</dbReference>
<dbReference type="AlphaFoldDB" id="A0A1M6ZLD8"/>